<keyword evidence="2" id="KW-0812">Transmembrane</keyword>
<dbReference type="InterPro" id="IPR007577">
    <property type="entry name" value="GlycoTrfase_DXD_sugar-bd_CS"/>
</dbReference>
<evidence type="ECO:0000256" key="2">
    <source>
        <dbReference type="SAM" id="Phobius"/>
    </source>
</evidence>
<dbReference type="STRING" id="29845.A0A1V6RVU1"/>
<evidence type="ECO:0000313" key="3">
    <source>
        <dbReference type="EMBL" id="OQE05523.1"/>
    </source>
</evidence>
<dbReference type="GO" id="GO:0006487">
    <property type="term" value="P:protein N-linked glycosylation"/>
    <property type="evidence" value="ECO:0007669"/>
    <property type="project" value="TreeGrafter"/>
</dbReference>
<keyword evidence="4" id="KW-1185">Reference proteome</keyword>
<name>A0A1V6RVU1_9EURO</name>
<dbReference type="EMBL" id="MDYP01000024">
    <property type="protein sequence ID" value="OQE05523.1"/>
    <property type="molecule type" value="Genomic_DNA"/>
</dbReference>
<dbReference type="SUPFAM" id="SSF53448">
    <property type="entry name" value="Nucleotide-diphospho-sugar transferases"/>
    <property type="match status" value="1"/>
</dbReference>
<dbReference type="PANTHER" id="PTHR31834">
    <property type="entry name" value="INITIATION-SPECIFIC ALPHA-1,6-MANNOSYLTRANSFERASE"/>
    <property type="match status" value="1"/>
</dbReference>
<comment type="caution">
    <text evidence="3">The sequence shown here is derived from an EMBL/GenBank/DDBJ whole genome shotgun (WGS) entry which is preliminary data.</text>
</comment>
<evidence type="ECO:0008006" key="5">
    <source>
        <dbReference type="Google" id="ProtNLM"/>
    </source>
</evidence>
<protein>
    <recommendedName>
        <fullName evidence="5">Alpha 1,4-glycosyltransferase domain-containing protein</fullName>
    </recommendedName>
</protein>
<dbReference type="InterPro" id="IPR039367">
    <property type="entry name" value="Och1-like"/>
</dbReference>
<dbReference type="Gene3D" id="3.90.550.20">
    <property type="match status" value="1"/>
</dbReference>
<keyword evidence="2" id="KW-0472">Membrane</keyword>
<dbReference type="GO" id="GO:0000009">
    <property type="term" value="F:alpha-1,6-mannosyltransferase activity"/>
    <property type="evidence" value="ECO:0007669"/>
    <property type="project" value="InterPro"/>
</dbReference>
<evidence type="ECO:0000256" key="1">
    <source>
        <dbReference type="ARBA" id="ARBA00009003"/>
    </source>
</evidence>
<dbReference type="InterPro" id="IPR029044">
    <property type="entry name" value="Nucleotide-diphossugar_trans"/>
</dbReference>
<evidence type="ECO:0000313" key="4">
    <source>
        <dbReference type="Proteomes" id="UP000191518"/>
    </source>
</evidence>
<dbReference type="AlphaFoldDB" id="A0A1V6RVU1"/>
<dbReference type="Proteomes" id="UP000191518">
    <property type="component" value="Unassembled WGS sequence"/>
</dbReference>
<dbReference type="Pfam" id="PF04488">
    <property type="entry name" value="Gly_transf_sug"/>
    <property type="match status" value="1"/>
</dbReference>
<proteinExistence type="inferred from homology"/>
<dbReference type="GO" id="GO:0000136">
    <property type="term" value="C:mannan polymerase complex"/>
    <property type="evidence" value="ECO:0007669"/>
    <property type="project" value="TreeGrafter"/>
</dbReference>
<dbReference type="PANTHER" id="PTHR31834:SF1">
    <property type="entry name" value="INITIATION-SPECIFIC ALPHA-1,6-MANNOSYLTRANSFERASE"/>
    <property type="match status" value="1"/>
</dbReference>
<gene>
    <name evidence="3" type="ORF">PENVUL_c024G07657</name>
</gene>
<feature type="transmembrane region" description="Helical" evidence="2">
    <location>
        <begin position="43"/>
        <end position="65"/>
    </location>
</feature>
<sequence>MTLILQRFGKMFKERLERFPSLFLYFVVRLESIFRFSRLQKHILKFGLLIVLWLLLVAALIRYSLQYHVDPPTESSTNNETNQVLPTQAWVSLFPRNIWQIYLSPPDVSTNNFEVNPKQLSDVVSWLAHNRDFEYTLVGDEGAEALVRQHFQENPTLLRIFKELKNTGMKSDLLRYLILSVKGGVYSDLDTVNLKSIDLWVPEKYQKHARVVLGIEFDRLDGPNWGEVHPDMQFCQWTIAATPGHPLFSYMLDWVVTTLKNFTTARKTTFSDLHVSSSEVMKLTGPSAWTDGVFRQLQQYEPDLISLSNLSGLSEPRLVGDILILPIDGFGMGQSHSNSTNDGSIPEEAFVQHKFRGSWRHDKRSN</sequence>
<accession>A0A1V6RVU1</accession>
<keyword evidence="2" id="KW-1133">Transmembrane helix</keyword>
<reference evidence="4" key="1">
    <citation type="journal article" date="2017" name="Nat. Microbiol.">
        <title>Global analysis of biosynthetic gene clusters reveals vast potential of secondary metabolite production in Penicillium species.</title>
        <authorList>
            <person name="Nielsen J.C."/>
            <person name="Grijseels S."/>
            <person name="Prigent S."/>
            <person name="Ji B."/>
            <person name="Dainat J."/>
            <person name="Nielsen K.F."/>
            <person name="Frisvad J.C."/>
            <person name="Workman M."/>
            <person name="Nielsen J."/>
        </authorList>
    </citation>
    <scope>NUCLEOTIDE SEQUENCE [LARGE SCALE GENOMIC DNA]</scope>
    <source>
        <strain evidence="4">IBT 29486</strain>
    </source>
</reference>
<organism evidence="3 4">
    <name type="scientific">Penicillium vulpinum</name>
    <dbReference type="NCBI Taxonomy" id="29845"/>
    <lineage>
        <taxon>Eukaryota</taxon>
        <taxon>Fungi</taxon>
        <taxon>Dikarya</taxon>
        <taxon>Ascomycota</taxon>
        <taxon>Pezizomycotina</taxon>
        <taxon>Eurotiomycetes</taxon>
        <taxon>Eurotiomycetidae</taxon>
        <taxon>Eurotiales</taxon>
        <taxon>Aspergillaceae</taxon>
        <taxon>Penicillium</taxon>
    </lineage>
</organism>
<comment type="similarity">
    <text evidence="1">Belongs to the glycosyltransferase 32 family.</text>
</comment>